<comment type="similarity">
    <text evidence="1 2">Belongs to the outer membrane factor (OMF) (TC 1.B.17) family.</text>
</comment>
<organism evidence="4 5">
    <name type="scientific">Arenicella chitinivorans</name>
    <dbReference type="NCBI Taxonomy" id="1329800"/>
    <lineage>
        <taxon>Bacteria</taxon>
        <taxon>Pseudomonadati</taxon>
        <taxon>Pseudomonadota</taxon>
        <taxon>Gammaproteobacteria</taxon>
        <taxon>Arenicellales</taxon>
        <taxon>Arenicellaceae</taxon>
        <taxon>Arenicella</taxon>
    </lineage>
</organism>
<feature type="compositionally biased region" description="Low complexity" evidence="3">
    <location>
        <begin position="54"/>
        <end position="70"/>
    </location>
</feature>
<sequence>MRNRTNLTSPVSNLPQPSTLTPLRVAGIAAMLLLGGCATNLDKLPSEPKVEVPQAWQTTQAQKQTPAATAEESQALEPTITEESVQSGWLSQFDDPELETYVQTALQNNPDLWSSAAQLKSAIEQVTVTGASLWPNVQAGVQSTRRDTETDGITTEVRTVSGTLDIAWEADVWGKLTQRKKATALSAQAQAELYNAAELSLVANVTRAWFNLMTNKLQLDLAEQRLESFQNTAKLIEENYERGLRSALDVYLSRTDVQRQIADLSDSKFNYISSLRAFKTLLGEYPTLSMSFDAKLPALTDPIPAGLPAELLTRRPDIKASQFQYESQVANAKAANRDRYPSINFTGSIGDSRDSFNQLFENNNLVTTLVAGIAQPVFQAGALKSREEQAYYQAEQAYANLVKTTLNAFEEVENSLSRESILRRQHTAIKEAVRLAQGGLDLALDRYQTGIENYTTVLQSQRSLFDSMRTEINIRNALLQNRIGIHLALGGDFATEESRSENQLLPGPIAAQTTSDLVEEPESASKTE</sequence>
<dbReference type="InterPro" id="IPR010131">
    <property type="entry name" value="MdtP/NodT-like"/>
</dbReference>
<dbReference type="Gene3D" id="2.20.200.10">
    <property type="entry name" value="Outer membrane efflux proteins (OEP)"/>
    <property type="match status" value="1"/>
</dbReference>
<feature type="region of interest" description="Disordered" evidence="3">
    <location>
        <begin position="498"/>
        <end position="528"/>
    </location>
</feature>
<keyword evidence="2" id="KW-0449">Lipoprotein</keyword>
<evidence type="ECO:0000256" key="1">
    <source>
        <dbReference type="ARBA" id="ARBA00007613"/>
    </source>
</evidence>
<comment type="subcellular location">
    <subcellularLocation>
        <location evidence="2">Cell outer membrane</location>
        <topology evidence="2">Lipid-anchor</topology>
    </subcellularLocation>
</comment>
<evidence type="ECO:0000256" key="3">
    <source>
        <dbReference type="SAM" id="MobiDB-lite"/>
    </source>
</evidence>
<feature type="region of interest" description="Disordered" evidence="3">
    <location>
        <begin position="49"/>
        <end position="87"/>
    </location>
</feature>
<dbReference type="SUPFAM" id="SSF56954">
    <property type="entry name" value="Outer membrane efflux proteins (OEP)"/>
    <property type="match status" value="1"/>
</dbReference>
<dbReference type="NCBIfam" id="TIGR01845">
    <property type="entry name" value="outer_NodT"/>
    <property type="match status" value="1"/>
</dbReference>
<keyword evidence="2" id="KW-0812">Transmembrane</keyword>
<dbReference type="AlphaFoldDB" id="A0A918VJQ5"/>
<name>A0A918VJQ5_9GAMM</name>
<accession>A0A918VJQ5</accession>
<reference evidence="4" key="2">
    <citation type="submission" date="2020-09" db="EMBL/GenBank/DDBJ databases">
        <authorList>
            <person name="Sun Q."/>
            <person name="Kim S."/>
        </authorList>
    </citation>
    <scope>NUCLEOTIDE SEQUENCE</scope>
    <source>
        <strain evidence="4">KCTC 12711</strain>
    </source>
</reference>
<dbReference type="RefSeq" id="WP_189399176.1">
    <property type="nucleotide sequence ID" value="NZ_BMXA01000002.1"/>
</dbReference>
<evidence type="ECO:0000313" key="4">
    <source>
        <dbReference type="EMBL" id="GHA04551.1"/>
    </source>
</evidence>
<dbReference type="InterPro" id="IPR003423">
    <property type="entry name" value="OMP_efflux"/>
</dbReference>
<keyword evidence="2" id="KW-1134">Transmembrane beta strand</keyword>
<keyword evidence="2" id="KW-0564">Palmitate</keyword>
<dbReference type="GO" id="GO:0015562">
    <property type="term" value="F:efflux transmembrane transporter activity"/>
    <property type="evidence" value="ECO:0007669"/>
    <property type="project" value="InterPro"/>
</dbReference>
<dbReference type="Proteomes" id="UP000614811">
    <property type="component" value="Unassembled WGS sequence"/>
</dbReference>
<dbReference type="EMBL" id="BMXA01000002">
    <property type="protein sequence ID" value="GHA04551.1"/>
    <property type="molecule type" value="Genomic_DNA"/>
</dbReference>
<evidence type="ECO:0000256" key="2">
    <source>
        <dbReference type="RuleBase" id="RU362097"/>
    </source>
</evidence>
<protein>
    <submittedName>
        <fullName evidence="4">AdeC/adeK/oprM family multidrug efflux complex outer membrane factor</fullName>
    </submittedName>
</protein>
<dbReference type="GO" id="GO:0009279">
    <property type="term" value="C:cell outer membrane"/>
    <property type="evidence" value="ECO:0007669"/>
    <property type="project" value="UniProtKB-SubCell"/>
</dbReference>
<dbReference type="Pfam" id="PF02321">
    <property type="entry name" value="OEP"/>
    <property type="match status" value="2"/>
</dbReference>
<comment type="caution">
    <text evidence="4">The sequence shown here is derived from an EMBL/GenBank/DDBJ whole genome shotgun (WGS) entry which is preliminary data.</text>
</comment>
<gene>
    <name evidence="4" type="ORF">GCM10008090_12420</name>
</gene>
<keyword evidence="2" id="KW-0472">Membrane</keyword>
<dbReference type="Gene3D" id="1.20.1600.10">
    <property type="entry name" value="Outer membrane efflux proteins (OEP)"/>
    <property type="match status" value="1"/>
</dbReference>
<dbReference type="PANTHER" id="PTHR30203">
    <property type="entry name" value="OUTER MEMBRANE CATION EFFLUX PROTEIN"/>
    <property type="match status" value="1"/>
</dbReference>
<keyword evidence="5" id="KW-1185">Reference proteome</keyword>
<evidence type="ECO:0000313" key="5">
    <source>
        <dbReference type="Proteomes" id="UP000614811"/>
    </source>
</evidence>
<proteinExistence type="inferred from homology"/>
<reference evidence="4" key="1">
    <citation type="journal article" date="2014" name="Int. J. Syst. Evol. Microbiol.">
        <title>Complete genome sequence of Corynebacterium casei LMG S-19264T (=DSM 44701T), isolated from a smear-ripened cheese.</title>
        <authorList>
            <consortium name="US DOE Joint Genome Institute (JGI-PGF)"/>
            <person name="Walter F."/>
            <person name="Albersmeier A."/>
            <person name="Kalinowski J."/>
            <person name="Ruckert C."/>
        </authorList>
    </citation>
    <scope>NUCLEOTIDE SEQUENCE</scope>
    <source>
        <strain evidence="4">KCTC 12711</strain>
    </source>
</reference>